<dbReference type="RefSeq" id="WP_111875971.1">
    <property type="nucleotide sequence ID" value="NZ_CBCSGC010000163.1"/>
</dbReference>
<dbReference type="PANTHER" id="PTHR23028:SF53">
    <property type="entry name" value="ACYL_TRANSF_3 DOMAIN-CONTAINING PROTEIN"/>
    <property type="match status" value="1"/>
</dbReference>
<dbReference type="PANTHER" id="PTHR23028">
    <property type="entry name" value="ACETYLTRANSFERASE"/>
    <property type="match status" value="1"/>
</dbReference>
<feature type="transmembrane region" description="Helical" evidence="1">
    <location>
        <begin position="328"/>
        <end position="350"/>
    </location>
</feature>
<dbReference type="OrthoDB" id="9814807at2"/>
<organism evidence="3 4">
    <name type="scientific">Paracidovorax anthurii</name>
    <dbReference type="NCBI Taxonomy" id="78229"/>
    <lineage>
        <taxon>Bacteria</taxon>
        <taxon>Pseudomonadati</taxon>
        <taxon>Pseudomonadota</taxon>
        <taxon>Betaproteobacteria</taxon>
        <taxon>Burkholderiales</taxon>
        <taxon>Comamonadaceae</taxon>
        <taxon>Paracidovorax</taxon>
    </lineage>
</organism>
<sequence>MSQAVSNNHRNLEIEVLRAVAVMFVIIHHYPALLGTPDPGIYRWVEGLWSGVDLFFCISGYVIARGLLPVLASARGAEFWVEVVRFWIRRWYRIIPAAWLWIAALGIVNYSLVLHGDRVFFSDAISAVLHYANLHFYSCTVGFSNACQHLHMYWSLSLEEQFYLLLPISIWVFRKWFPLFIALVIAFQLPVARDHWSGLLSFIRTDAIAFGVLLAVYKESRFLKGVEPGILGKIRFPVLAIGLVAALVLMKPLGWTRNPVGFAAVASMLLVWLASYEKGYVLPDGWLRKALQKVAARSFSLYLGHIVAFALARRWVMRLWPSVSDASFLGGLVFVLVGGLVLFLLVELSYRWVEAPWRRKGHAVADRFSGFGPARALQ</sequence>
<dbReference type="EMBL" id="QLTA01000004">
    <property type="protein sequence ID" value="RAR85652.1"/>
    <property type="molecule type" value="Genomic_DNA"/>
</dbReference>
<evidence type="ECO:0000313" key="3">
    <source>
        <dbReference type="EMBL" id="RAR85652.1"/>
    </source>
</evidence>
<name>A0A328ZLV0_9BURK</name>
<dbReference type="InterPro" id="IPR002656">
    <property type="entry name" value="Acyl_transf_3_dom"/>
</dbReference>
<dbReference type="Proteomes" id="UP000248856">
    <property type="component" value="Unassembled WGS sequence"/>
</dbReference>
<feature type="transmembrane region" description="Helical" evidence="1">
    <location>
        <begin position="51"/>
        <end position="71"/>
    </location>
</feature>
<keyword evidence="1" id="KW-1133">Transmembrane helix</keyword>
<dbReference type="GO" id="GO:0016747">
    <property type="term" value="F:acyltransferase activity, transferring groups other than amino-acyl groups"/>
    <property type="evidence" value="ECO:0007669"/>
    <property type="project" value="InterPro"/>
</dbReference>
<accession>A0A328ZLV0</accession>
<evidence type="ECO:0000256" key="1">
    <source>
        <dbReference type="SAM" id="Phobius"/>
    </source>
</evidence>
<gene>
    <name evidence="3" type="ORF">AX018_1004113</name>
</gene>
<feature type="transmembrane region" description="Helical" evidence="1">
    <location>
        <begin position="195"/>
        <end position="216"/>
    </location>
</feature>
<evidence type="ECO:0000259" key="2">
    <source>
        <dbReference type="Pfam" id="PF01757"/>
    </source>
</evidence>
<dbReference type="GO" id="GO:0016020">
    <property type="term" value="C:membrane"/>
    <property type="evidence" value="ECO:0007669"/>
    <property type="project" value="TreeGrafter"/>
</dbReference>
<proteinExistence type="predicted"/>
<feature type="transmembrane region" description="Helical" evidence="1">
    <location>
        <begin position="294"/>
        <end position="316"/>
    </location>
</feature>
<feature type="transmembrane region" description="Helical" evidence="1">
    <location>
        <begin position="124"/>
        <end position="143"/>
    </location>
</feature>
<feature type="domain" description="Acyltransferase 3" evidence="2">
    <location>
        <begin position="12"/>
        <end position="344"/>
    </location>
</feature>
<keyword evidence="4" id="KW-1185">Reference proteome</keyword>
<dbReference type="GO" id="GO:0009103">
    <property type="term" value="P:lipopolysaccharide biosynthetic process"/>
    <property type="evidence" value="ECO:0007669"/>
    <property type="project" value="TreeGrafter"/>
</dbReference>
<keyword evidence="1" id="KW-0812">Transmembrane</keyword>
<feature type="transmembrane region" description="Helical" evidence="1">
    <location>
        <begin position="236"/>
        <end position="254"/>
    </location>
</feature>
<keyword evidence="1" id="KW-0472">Membrane</keyword>
<feature type="transmembrane region" description="Helical" evidence="1">
    <location>
        <begin position="91"/>
        <end position="112"/>
    </location>
</feature>
<evidence type="ECO:0000313" key="4">
    <source>
        <dbReference type="Proteomes" id="UP000248856"/>
    </source>
</evidence>
<feature type="transmembrane region" description="Helical" evidence="1">
    <location>
        <begin position="260"/>
        <end position="282"/>
    </location>
</feature>
<dbReference type="Pfam" id="PF01757">
    <property type="entry name" value="Acyl_transf_3"/>
    <property type="match status" value="1"/>
</dbReference>
<reference evidence="3 4" key="1">
    <citation type="submission" date="2018-06" db="EMBL/GenBank/DDBJ databases">
        <title>Genomic Encyclopedia of Archaeal and Bacterial Type Strains, Phase II (KMG-II): from individual species to whole genera.</title>
        <authorList>
            <person name="Goeker M."/>
        </authorList>
    </citation>
    <scope>NUCLEOTIDE SEQUENCE [LARGE SCALE GENOMIC DNA]</scope>
    <source>
        <strain evidence="3 4">CFPB 3232</strain>
    </source>
</reference>
<protein>
    <submittedName>
        <fullName evidence="3">Peptidoglycan/LPS O-acetylase OafA/YrhL</fullName>
    </submittedName>
</protein>
<comment type="caution">
    <text evidence="3">The sequence shown here is derived from an EMBL/GenBank/DDBJ whole genome shotgun (WGS) entry which is preliminary data.</text>
</comment>
<dbReference type="AlphaFoldDB" id="A0A328ZLV0"/>
<feature type="transmembrane region" description="Helical" evidence="1">
    <location>
        <begin position="12"/>
        <end position="31"/>
    </location>
</feature>
<dbReference type="InterPro" id="IPR050879">
    <property type="entry name" value="Acyltransferase_3"/>
</dbReference>
<feature type="transmembrane region" description="Helical" evidence="1">
    <location>
        <begin position="164"/>
        <end position="189"/>
    </location>
</feature>